<evidence type="ECO:0000256" key="2">
    <source>
        <dbReference type="ARBA" id="ARBA00011245"/>
    </source>
</evidence>
<gene>
    <name evidence="4" type="ORF">EDB95_1029</name>
</gene>
<dbReference type="RefSeq" id="WP_133991207.1">
    <property type="nucleotide sequence ID" value="NZ_SODV01000001.1"/>
</dbReference>
<dbReference type="Gene3D" id="2.70.98.10">
    <property type="match status" value="1"/>
</dbReference>
<comment type="subunit">
    <text evidence="2">Monomer.</text>
</comment>
<dbReference type="GO" id="GO:0030246">
    <property type="term" value="F:carbohydrate binding"/>
    <property type="evidence" value="ECO:0007669"/>
    <property type="project" value="InterPro"/>
</dbReference>
<dbReference type="GO" id="GO:0016853">
    <property type="term" value="F:isomerase activity"/>
    <property type="evidence" value="ECO:0007669"/>
    <property type="project" value="InterPro"/>
</dbReference>
<sequence>MIELHNDLLQVAIDPKGAELQMLCRKDNGLNYLWKGDPAFWGKFSPVLFPIVGTLRDNHYRYQGKTYTLPRHGFARDKTFVVSHLGPSEAEFSLSDDESTRSVFPFPFILRLHYRLDGAVMELRYEVHNPGDGPLFFSVGGHPAFAVPLVAGTEYEDYTLTFSQPETASRRVLADGLLSKTATPFLQDERLVHLSHALFTQDAIVLNGLVSDTVTLGSSKTPHGLTFRIRDWPDLGIWAAPDAPFVCIEPWQGHADEVDTDQELTHKKGIVALAAGATWSRAWTVELH</sequence>
<evidence type="ECO:0000256" key="3">
    <source>
        <dbReference type="ARBA" id="ARBA00022837"/>
    </source>
</evidence>
<keyword evidence="3" id="KW-0106">Calcium</keyword>
<evidence type="ECO:0000256" key="1">
    <source>
        <dbReference type="ARBA" id="ARBA00001913"/>
    </source>
</evidence>
<dbReference type="InterPro" id="IPR008183">
    <property type="entry name" value="Aldose_1/G6P_1-epimerase"/>
</dbReference>
<dbReference type="Proteomes" id="UP000294498">
    <property type="component" value="Unassembled WGS sequence"/>
</dbReference>
<dbReference type="InterPro" id="IPR037481">
    <property type="entry name" value="LacX"/>
</dbReference>
<keyword evidence="5" id="KW-1185">Reference proteome</keyword>
<dbReference type="InterPro" id="IPR014718">
    <property type="entry name" value="GH-type_carb-bd"/>
</dbReference>
<dbReference type="AlphaFoldDB" id="A0A4V3GLL3"/>
<comment type="caution">
    <text evidence="4">The sequence shown here is derived from an EMBL/GenBank/DDBJ whole genome shotgun (WGS) entry which is preliminary data.</text>
</comment>
<dbReference type="InterPro" id="IPR011013">
    <property type="entry name" value="Gal_mutarotase_sf_dom"/>
</dbReference>
<dbReference type="CDD" id="cd09024">
    <property type="entry name" value="Aldose_epim_lacX"/>
    <property type="match status" value="1"/>
</dbReference>
<proteinExistence type="predicted"/>
<accession>A0A4V3GLL3</accession>
<reference evidence="4 5" key="1">
    <citation type="submission" date="2019-03" db="EMBL/GenBank/DDBJ databases">
        <title>Genomic Encyclopedia of Type Strains, Phase IV (KMG-IV): sequencing the most valuable type-strain genomes for metagenomic binning, comparative biology and taxonomic classification.</title>
        <authorList>
            <person name="Goeker M."/>
        </authorList>
    </citation>
    <scope>NUCLEOTIDE SEQUENCE [LARGE SCALE GENOMIC DNA]</scope>
    <source>
        <strain evidence="4 5">DSM 100059</strain>
    </source>
</reference>
<evidence type="ECO:0000313" key="5">
    <source>
        <dbReference type="Proteomes" id="UP000294498"/>
    </source>
</evidence>
<dbReference type="OrthoDB" id="9795355at2"/>
<dbReference type="SUPFAM" id="SSF74650">
    <property type="entry name" value="Galactose mutarotase-like"/>
    <property type="match status" value="1"/>
</dbReference>
<organism evidence="4 5">
    <name type="scientific">Dinghuibacter silviterrae</name>
    <dbReference type="NCBI Taxonomy" id="1539049"/>
    <lineage>
        <taxon>Bacteria</taxon>
        <taxon>Pseudomonadati</taxon>
        <taxon>Bacteroidota</taxon>
        <taxon>Chitinophagia</taxon>
        <taxon>Chitinophagales</taxon>
        <taxon>Chitinophagaceae</taxon>
        <taxon>Dinghuibacter</taxon>
    </lineage>
</organism>
<evidence type="ECO:0000313" key="4">
    <source>
        <dbReference type="EMBL" id="TDX00013.1"/>
    </source>
</evidence>
<dbReference type="Pfam" id="PF01263">
    <property type="entry name" value="Aldose_epim"/>
    <property type="match status" value="1"/>
</dbReference>
<name>A0A4V3GLL3_9BACT</name>
<comment type="cofactor">
    <cofactor evidence="1">
        <name>Ca(2+)</name>
        <dbReference type="ChEBI" id="CHEBI:29108"/>
    </cofactor>
</comment>
<dbReference type="GO" id="GO:0005975">
    <property type="term" value="P:carbohydrate metabolic process"/>
    <property type="evidence" value="ECO:0007669"/>
    <property type="project" value="InterPro"/>
</dbReference>
<dbReference type="EMBL" id="SODV01000001">
    <property type="protein sequence ID" value="TDX00013.1"/>
    <property type="molecule type" value="Genomic_DNA"/>
</dbReference>
<protein>
    <submittedName>
        <fullName evidence="4">Galactose mutarotase-like enzyme</fullName>
    </submittedName>
</protein>